<dbReference type="SUPFAM" id="SSF53335">
    <property type="entry name" value="S-adenosyl-L-methionine-dependent methyltransferases"/>
    <property type="match status" value="1"/>
</dbReference>
<keyword evidence="4" id="KW-1185">Reference proteome</keyword>
<sequence length="208" mass="24017">MNQKLHWNTVYNTKNDVELGWYEKQPQQTLALVERCNLPKTASILNVGAGTTTLIDYLLEQGYQNLIANDLSNIALQHLKERVKKSYNHDLTTICDDLTQPKKLKDIQEIDLWIDRAVLHFFLSEKAISNYFNLIKHTVKINGFVIIAVFALNGAEKCSGLPLKRYNTKMLQYQLGTSFKLVTDFNYTYINPFGGERPYTYTLFQRIG</sequence>
<feature type="domain" description="Methyltransferase" evidence="1">
    <location>
        <begin position="44"/>
        <end position="143"/>
    </location>
</feature>
<keyword evidence="3" id="KW-0489">Methyltransferase</keyword>
<proteinExistence type="predicted"/>
<dbReference type="CDD" id="cd02440">
    <property type="entry name" value="AdoMet_MTases"/>
    <property type="match status" value="1"/>
</dbReference>
<dbReference type="AlphaFoldDB" id="A0AAU6P6X9"/>
<dbReference type="Gene3D" id="3.40.50.150">
    <property type="entry name" value="Vaccinia Virus protein VP39"/>
    <property type="match status" value="1"/>
</dbReference>
<dbReference type="EMBL" id="CP136924">
    <property type="protein sequence ID" value="WXA01965.1"/>
    <property type="molecule type" value="Genomic_DNA"/>
</dbReference>
<evidence type="ECO:0000313" key="3">
    <source>
        <dbReference type="EMBL" id="WXA12873.1"/>
    </source>
</evidence>
<protein>
    <submittedName>
        <fullName evidence="3">Class I SAM-dependent methyltransferase</fullName>
        <ecNumber evidence="3">2.1.1.-</ecNumber>
    </submittedName>
</protein>
<dbReference type="Pfam" id="PF13649">
    <property type="entry name" value="Methyltransf_25"/>
    <property type="match status" value="1"/>
</dbReference>
<dbReference type="GO" id="GO:0032259">
    <property type="term" value="P:methylation"/>
    <property type="evidence" value="ECO:0007669"/>
    <property type="project" value="UniProtKB-KW"/>
</dbReference>
<dbReference type="RefSeq" id="WP_338731989.1">
    <property type="nucleotide sequence ID" value="NZ_CP136924.1"/>
</dbReference>
<keyword evidence="3" id="KW-0808">Transferase</keyword>
<dbReference type="InterPro" id="IPR041698">
    <property type="entry name" value="Methyltransf_25"/>
</dbReference>
<evidence type="ECO:0000259" key="1">
    <source>
        <dbReference type="Pfam" id="PF13649"/>
    </source>
</evidence>
<accession>A0AAU6P6X9</accession>
<dbReference type="InterPro" id="IPR029063">
    <property type="entry name" value="SAM-dependent_MTases_sf"/>
</dbReference>
<reference evidence="3 4" key="1">
    <citation type="submission" date="2023-10" db="EMBL/GenBank/DDBJ databases">
        <title>Culture-based analysis of two novel bacteria associated with mangrove crab gills.</title>
        <authorList>
            <person name="Yang X."/>
            <person name="Garuglieri E."/>
            <person name="Van Goethem M.W."/>
            <person name="Fusi M."/>
            <person name="Marasco R."/>
            <person name="Daffonchio D.G."/>
        </authorList>
    </citation>
    <scope>NUCLEOTIDE SEQUENCE</scope>
    <source>
        <strain evidence="3">UG2-1</strain>
        <strain evidence="2">UG2-2</strain>
        <strain evidence="4">UG2_2</strain>
    </source>
</reference>
<dbReference type="EMBL" id="CP136925">
    <property type="protein sequence ID" value="WXA12873.1"/>
    <property type="molecule type" value="Genomic_DNA"/>
</dbReference>
<dbReference type="EC" id="2.1.1.-" evidence="3"/>
<dbReference type="GO" id="GO:0008168">
    <property type="term" value="F:methyltransferase activity"/>
    <property type="evidence" value="ECO:0007669"/>
    <property type="project" value="UniProtKB-KW"/>
</dbReference>
<organism evidence="3">
    <name type="scientific">Mangrovimonas cancribranchiae</name>
    <dbReference type="NCBI Taxonomy" id="3080055"/>
    <lineage>
        <taxon>Bacteria</taxon>
        <taxon>Pseudomonadati</taxon>
        <taxon>Bacteroidota</taxon>
        <taxon>Flavobacteriia</taxon>
        <taxon>Flavobacteriales</taxon>
        <taxon>Flavobacteriaceae</taxon>
        <taxon>Mangrovimonas</taxon>
    </lineage>
</organism>
<evidence type="ECO:0000313" key="2">
    <source>
        <dbReference type="EMBL" id="WXA01965.1"/>
    </source>
</evidence>
<dbReference type="Proteomes" id="UP001368318">
    <property type="component" value="Chromosome"/>
</dbReference>
<name>A0AAU6P6X9_9FLAO</name>
<evidence type="ECO:0000313" key="4">
    <source>
        <dbReference type="Proteomes" id="UP001368318"/>
    </source>
</evidence>
<gene>
    <name evidence="3" type="ORF">R3L15_12205</name>
    <name evidence="2" type="ORF">R3L16_09385</name>
</gene>
<dbReference type="KEGG" id="mcaa:R3L15_12205"/>